<proteinExistence type="predicted"/>
<comment type="caution">
    <text evidence="2">The sequence shown here is derived from an EMBL/GenBank/DDBJ whole genome shotgun (WGS) entry which is preliminary data.</text>
</comment>
<name>A0A8T3DDH0_9TELE</name>
<reference evidence="2" key="1">
    <citation type="submission" date="2021-01" db="EMBL/GenBank/DDBJ databases">
        <authorList>
            <person name="Zahm M."/>
            <person name="Roques C."/>
            <person name="Cabau C."/>
            <person name="Klopp C."/>
            <person name="Donnadieu C."/>
            <person name="Jouanno E."/>
            <person name="Lampietro C."/>
            <person name="Louis A."/>
            <person name="Herpin A."/>
            <person name="Echchiki A."/>
            <person name="Berthelot C."/>
            <person name="Parey E."/>
            <person name="Roest-Crollius H."/>
            <person name="Braasch I."/>
            <person name="Postlethwait J."/>
            <person name="Bobe J."/>
            <person name="Montfort J."/>
            <person name="Bouchez O."/>
            <person name="Begum T."/>
            <person name="Mejri S."/>
            <person name="Adams A."/>
            <person name="Chen W.-J."/>
            <person name="Guiguen Y."/>
        </authorList>
    </citation>
    <scope>NUCLEOTIDE SEQUENCE</scope>
    <source>
        <tissue evidence="2">Blood</tissue>
    </source>
</reference>
<dbReference type="GO" id="GO:0030286">
    <property type="term" value="C:dynein complex"/>
    <property type="evidence" value="ECO:0007669"/>
    <property type="project" value="InterPro"/>
</dbReference>
<feature type="domain" description="Dynein heavy chain C-terminal" evidence="1">
    <location>
        <begin position="206"/>
        <end position="338"/>
    </location>
</feature>
<accession>A0A8T3DDH0</accession>
<evidence type="ECO:0000259" key="1">
    <source>
        <dbReference type="Pfam" id="PF18199"/>
    </source>
</evidence>
<dbReference type="AlphaFoldDB" id="A0A8T3DDH0"/>
<dbReference type="InterPro" id="IPR041228">
    <property type="entry name" value="Dynein_C"/>
</dbReference>
<sequence>MEVQVQIASICDDPVGAMEYIAGSLIYGSHMDEPEDLDAVKGVVRACLRKPPPLWGRGPHTLSELISTGDFGHRDLLQDVEQRIQALSSSDDPLLLGLSAGLVGELVRMRSRTLHMLLRESQTPKAQNLPTPLPHLLTDVQARMQALKDRLKQDEVHRLLSAPQTPLRRFLLQEWDGLVQEAASLRSALQETNVTSSLHTLSWLEGRAELLGAYLWKESPETTPYIYRLSAFHNPRGFLAALLRDSAKTEQEDIALLTLCFQVLSAGKVPDSLPQSGAYLCGLELQGALWDTRLGALQDTLSHRPCPLPIVWVRAQLRAPKSSNCSPPLYYCPLYLEEGFGEGSAIIHVPLAAKMDPVLCAMRRVRLVSTLRDRPRPSALQ</sequence>
<evidence type="ECO:0000313" key="3">
    <source>
        <dbReference type="Proteomes" id="UP000829720"/>
    </source>
</evidence>
<dbReference type="Gene3D" id="3.10.490.20">
    <property type="match status" value="1"/>
</dbReference>
<dbReference type="InterPro" id="IPR043160">
    <property type="entry name" value="Dynein_C_barrel"/>
</dbReference>
<organism evidence="2 3">
    <name type="scientific">Albula goreensis</name>
    <dbReference type="NCBI Taxonomy" id="1534307"/>
    <lineage>
        <taxon>Eukaryota</taxon>
        <taxon>Metazoa</taxon>
        <taxon>Chordata</taxon>
        <taxon>Craniata</taxon>
        <taxon>Vertebrata</taxon>
        <taxon>Euteleostomi</taxon>
        <taxon>Actinopterygii</taxon>
        <taxon>Neopterygii</taxon>
        <taxon>Teleostei</taxon>
        <taxon>Albuliformes</taxon>
        <taxon>Albulidae</taxon>
        <taxon>Albula</taxon>
    </lineage>
</organism>
<protein>
    <recommendedName>
        <fullName evidence="1">Dynein heavy chain C-terminal domain-containing protein</fullName>
    </recommendedName>
</protein>
<keyword evidence="3" id="KW-1185">Reference proteome</keyword>
<gene>
    <name evidence="2" type="ORF">AGOR_G00125050</name>
</gene>
<dbReference type="Pfam" id="PF18199">
    <property type="entry name" value="Dynein_C"/>
    <property type="match status" value="1"/>
</dbReference>
<dbReference type="GO" id="GO:0007018">
    <property type="term" value="P:microtubule-based movement"/>
    <property type="evidence" value="ECO:0007669"/>
    <property type="project" value="InterPro"/>
</dbReference>
<evidence type="ECO:0000313" key="2">
    <source>
        <dbReference type="EMBL" id="KAI1893567.1"/>
    </source>
</evidence>
<dbReference type="EMBL" id="JAERUA010000011">
    <property type="protein sequence ID" value="KAI1893567.1"/>
    <property type="molecule type" value="Genomic_DNA"/>
</dbReference>
<dbReference type="GO" id="GO:0051959">
    <property type="term" value="F:dynein light intermediate chain binding"/>
    <property type="evidence" value="ECO:0007669"/>
    <property type="project" value="InterPro"/>
</dbReference>
<dbReference type="InterPro" id="IPR026983">
    <property type="entry name" value="DHC"/>
</dbReference>
<dbReference type="OrthoDB" id="5986589at2759"/>
<dbReference type="PANTHER" id="PTHR45703">
    <property type="entry name" value="DYNEIN HEAVY CHAIN"/>
    <property type="match status" value="1"/>
</dbReference>
<dbReference type="Proteomes" id="UP000829720">
    <property type="component" value="Unassembled WGS sequence"/>
</dbReference>
<dbReference type="GO" id="GO:0045505">
    <property type="term" value="F:dynein intermediate chain binding"/>
    <property type="evidence" value="ECO:0007669"/>
    <property type="project" value="InterPro"/>
</dbReference>